<dbReference type="GO" id="GO:0016020">
    <property type="term" value="C:membrane"/>
    <property type="evidence" value="ECO:0007669"/>
    <property type="project" value="InterPro"/>
</dbReference>
<evidence type="ECO:0000256" key="1">
    <source>
        <dbReference type="ARBA" id="ARBA00004196"/>
    </source>
</evidence>
<dbReference type="Gene3D" id="3.40.190.10">
    <property type="entry name" value="Periplasmic binding protein-like II"/>
    <property type="match status" value="2"/>
</dbReference>
<dbReference type="SMART" id="SM00079">
    <property type="entry name" value="PBPe"/>
    <property type="match status" value="1"/>
</dbReference>
<evidence type="ECO:0000313" key="10">
    <source>
        <dbReference type="Proteomes" id="UP000239430"/>
    </source>
</evidence>
<comment type="subcellular location">
    <subcellularLocation>
        <location evidence="1">Cell envelope</location>
    </subcellularLocation>
</comment>
<dbReference type="SMART" id="SM00062">
    <property type="entry name" value="PBPb"/>
    <property type="match status" value="1"/>
</dbReference>
<feature type="domain" description="Solute-binding protein family 3/N-terminal" evidence="7">
    <location>
        <begin position="51"/>
        <end position="271"/>
    </location>
</feature>
<dbReference type="InterPro" id="IPR018313">
    <property type="entry name" value="SBP_3_CS"/>
</dbReference>
<proteinExistence type="inferred from homology"/>
<reference evidence="9 10" key="1">
    <citation type="submission" date="2018-03" db="EMBL/GenBank/DDBJ databases">
        <title>Genome sequence of Moorella stamsii DSM 26217.</title>
        <authorList>
            <person name="Poehlein A."/>
            <person name="Daniel R."/>
        </authorList>
    </citation>
    <scope>NUCLEOTIDE SEQUENCE [LARGE SCALE GENOMIC DNA]</scope>
    <source>
        <strain evidence="10">DSM 26217</strain>
    </source>
</reference>
<name>A0A9X7P5E9_9FIRM</name>
<dbReference type="InterPro" id="IPR001638">
    <property type="entry name" value="Solute-binding_3/MltF_N"/>
</dbReference>
<comment type="similarity">
    <text evidence="2 4">Belongs to the bacterial solute-binding protein 3 family.</text>
</comment>
<evidence type="ECO:0000256" key="3">
    <source>
        <dbReference type="ARBA" id="ARBA00022729"/>
    </source>
</evidence>
<dbReference type="Pfam" id="PF00497">
    <property type="entry name" value="SBP_bac_3"/>
    <property type="match status" value="1"/>
</dbReference>
<accession>A0A9X7P5E9</accession>
<dbReference type="EMBL" id="PVXL01000055">
    <property type="protein sequence ID" value="PRR71442.1"/>
    <property type="molecule type" value="Genomic_DNA"/>
</dbReference>
<dbReference type="SUPFAM" id="SSF53850">
    <property type="entry name" value="Periplasmic binding protein-like II"/>
    <property type="match status" value="1"/>
</dbReference>
<keyword evidence="10" id="KW-1185">Reference proteome</keyword>
<feature type="domain" description="Ionotropic glutamate receptor C-terminal" evidence="8">
    <location>
        <begin position="51"/>
        <end position="270"/>
    </location>
</feature>
<evidence type="ECO:0000259" key="7">
    <source>
        <dbReference type="SMART" id="SM00062"/>
    </source>
</evidence>
<dbReference type="Proteomes" id="UP000239430">
    <property type="component" value="Unassembled WGS sequence"/>
</dbReference>
<feature type="region of interest" description="Disordered" evidence="5">
    <location>
        <begin position="26"/>
        <end position="49"/>
    </location>
</feature>
<dbReference type="PANTHER" id="PTHR35936">
    <property type="entry name" value="MEMBRANE-BOUND LYTIC MUREIN TRANSGLYCOSYLASE F"/>
    <property type="match status" value="1"/>
</dbReference>
<evidence type="ECO:0000256" key="6">
    <source>
        <dbReference type="SAM" id="SignalP"/>
    </source>
</evidence>
<sequence>MKAWQKIFSLLVLVLLLAGLAGCGSSASQDKGSGTQTKPATSGTSTPSRPKYSVALEATFAPFEFRDMKTGEFTGFDIDLIKAIGQVAGFDVEIKEMGFDGIITALQTNNVDLAISGISIDDERKKAVDFSLPYYQSGLVVAVKADNNTLKGFDDLKGKKIAVQIGTTSAKEAKKIPGAKVTELDKVPDLFLELKNGGVDAVVNDLPVTAYYIQQGNKDIKIVGDVRSAEYYGIAIPKGKPEVLQKINEGLKTLKANGQYAAIYKKWFGQEPPAFLPGEPPQQKQ</sequence>
<dbReference type="GO" id="GO:0015276">
    <property type="term" value="F:ligand-gated monoatomic ion channel activity"/>
    <property type="evidence" value="ECO:0007669"/>
    <property type="project" value="InterPro"/>
</dbReference>
<keyword evidence="3 6" id="KW-0732">Signal</keyword>
<dbReference type="PROSITE" id="PS51257">
    <property type="entry name" value="PROKAR_LIPOPROTEIN"/>
    <property type="match status" value="1"/>
</dbReference>
<gene>
    <name evidence="9" type="primary">glnH</name>
    <name evidence="9" type="ORF">MOST_24970</name>
</gene>
<dbReference type="InterPro" id="IPR001320">
    <property type="entry name" value="Iontro_rcpt_C"/>
</dbReference>
<feature type="chain" id="PRO_5040755198" evidence="6">
    <location>
        <begin position="28"/>
        <end position="285"/>
    </location>
</feature>
<evidence type="ECO:0000256" key="2">
    <source>
        <dbReference type="ARBA" id="ARBA00010333"/>
    </source>
</evidence>
<evidence type="ECO:0000259" key="8">
    <source>
        <dbReference type="SMART" id="SM00079"/>
    </source>
</evidence>
<dbReference type="GO" id="GO:0030313">
    <property type="term" value="C:cell envelope"/>
    <property type="evidence" value="ECO:0007669"/>
    <property type="project" value="UniProtKB-SubCell"/>
</dbReference>
<dbReference type="PROSITE" id="PS01039">
    <property type="entry name" value="SBP_BACTERIAL_3"/>
    <property type="match status" value="1"/>
</dbReference>
<evidence type="ECO:0000313" key="9">
    <source>
        <dbReference type="EMBL" id="PRR71442.1"/>
    </source>
</evidence>
<protein>
    <submittedName>
        <fullName evidence="9">Glutamine-binding periplasmic protein</fullName>
    </submittedName>
</protein>
<dbReference type="AlphaFoldDB" id="A0A9X7P5E9"/>
<dbReference type="PANTHER" id="PTHR35936:SF38">
    <property type="entry name" value="GLUTAMINE-BINDING PERIPLASMIC PROTEIN"/>
    <property type="match status" value="1"/>
</dbReference>
<evidence type="ECO:0000256" key="4">
    <source>
        <dbReference type="RuleBase" id="RU003744"/>
    </source>
</evidence>
<feature type="signal peptide" evidence="6">
    <location>
        <begin position="1"/>
        <end position="27"/>
    </location>
</feature>
<organism evidence="9 10">
    <name type="scientific">Neomoorella stamsii</name>
    <dbReference type="NCBI Taxonomy" id="1266720"/>
    <lineage>
        <taxon>Bacteria</taxon>
        <taxon>Bacillati</taxon>
        <taxon>Bacillota</taxon>
        <taxon>Clostridia</taxon>
        <taxon>Neomoorellales</taxon>
        <taxon>Neomoorellaceae</taxon>
        <taxon>Neomoorella</taxon>
    </lineage>
</organism>
<evidence type="ECO:0000256" key="5">
    <source>
        <dbReference type="SAM" id="MobiDB-lite"/>
    </source>
</evidence>
<comment type="caution">
    <text evidence="9">The sequence shown here is derived from an EMBL/GenBank/DDBJ whole genome shotgun (WGS) entry which is preliminary data.</text>
</comment>
<feature type="compositionally biased region" description="Polar residues" evidence="5">
    <location>
        <begin position="26"/>
        <end position="48"/>
    </location>
</feature>
<dbReference type="CDD" id="cd13624">
    <property type="entry name" value="PBP2_Arg_Lys_His"/>
    <property type="match status" value="1"/>
</dbReference>
<dbReference type="RefSeq" id="WP_054937640.1">
    <property type="nucleotide sequence ID" value="NZ_PVXL01000055.1"/>
</dbReference>